<gene>
    <name evidence="10" type="ORF">FHS18_002108</name>
</gene>
<keyword evidence="8" id="KW-1133">Transmembrane helix</keyword>
<keyword evidence="8" id="KW-0812">Transmembrane</keyword>
<evidence type="ECO:0000256" key="8">
    <source>
        <dbReference type="SAM" id="Phobius"/>
    </source>
</evidence>
<dbReference type="GO" id="GO:0005524">
    <property type="term" value="F:ATP binding"/>
    <property type="evidence" value="ECO:0007669"/>
    <property type="project" value="UniProtKB-KW"/>
</dbReference>
<dbReference type="InterPro" id="IPR050736">
    <property type="entry name" value="Sensor_HK_Regulatory"/>
</dbReference>
<proteinExistence type="predicted"/>
<organism evidence="10 11">
    <name type="scientific">Paenibacillus phyllosphaerae</name>
    <dbReference type="NCBI Taxonomy" id="274593"/>
    <lineage>
        <taxon>Bacteria</taxon>
        <taxon>Bacillati</taxon>
        <taxon>Bacillota</taxon>
        <taxon>Bacilli</taxon>
        <taxon>Bacillales</taxon>
        <taxon>Paenibacillaceae</taxon>
        <taxon>Paenibacillus</taxon>
    </lineage>
</organism>
<evidence type="ECO:0000313" key="10">
    <source>
        <dbReference type="EMBL" id="MBB3110041.1"/>
    </source>
</evidence>
<evidence type="ECO:0000256" key="2">
    <source>
        <dbReference type="ARBA" id="ARBA00012438"/>
    </source>
</evidence>
<dbReference type="CDD" id="cd00075">
    <property type="entry name" value="HATPase"/>
    <property type="match status" value="1"/>
</dbReference>
<keyword evidence="6" id="KW-0067">ATP-binding</keyword>
<keyword evidence="4" id="KW-0547">Nucleotide-binding</keyword>
<feature type="transmembrane region" description="Helical" evidence="8">
    <location>
        <begin position="87"/>
        <end position="105"/>
    </location>
</feature>
<dbReference type="GO" id="GO:0004673">
    <property type="term" value="F:protein histidine kinase activity"/>
    <property type="evidence" value="ECO:0007669"/>
    <property type="project" value="UniProtKB-EC"/>
</dbReference>
<evidence type="ECO:0000256" key="1">
    <source>
        <dbReference type="ARBA" id="ARBA00000085"/>
    </source>
</evidence>
<dbReference type="PANTHER" id="PTHR43711">
    <property type="entry name" value="TWO-COMPONENT HISTIDINE KINASE"/>
    <property type="match status" value="1"/>
</dbReference>
<feature type="transmembrane region" description="Helical" evidence="8">
    <location>
        <begin position="34"/>
        <end position="50"/>
    </location>
</feature>
<dbReference type="InterPro" id="IPR003594">
    <property type="entry name" value="HATPase_dom"/>
</dbReference>
<dbReference type="InterPro" id="IPR005467">
    <property type="entry name" value="His_kinase_dom"/>
</dbReference>
<evidence type="ECO:0000256" key="4">
    <source>
        <dbReference type="ARBA" id="ARBA00022741"/>
    </source>
</evidence>
<keyword evidence="5 10" id="KW-0418">Kinase</keyword>
<dbReference type="PROSITE" id="PS50109">
    <property type="entry name" value="HIS_KIN"/>
    <property type="match status" value="1"/>
</dbReference>
<dbReference type="EMBL" id="JACHXK010000004">
    <property type="protein sequence ID" value="MBB3110041.1"/>
    <property type="molecule type" value="Genomic_DNA"/>
</dbReference>
<dbReference type="InterPro" id="IPR036890">
    <property type="entry name" value="HATPase_C_sf"/>
</dbReference>
<comment type="caution">
    <text evidence="10">The sequence shown here is derived from an EMBL/GenBank/DDBJ whole genome shotgun (WGS) entry which is preliminary data.</text>
</comment>
<dbReference type="Proteomes" id="UP000570361">
    <property type="component" value="Unassembled WGS sequence"/>
</dbReference>
<evidence type="ECO:0000256" key="3">
    <source>
        <dbReference type="ARBA" id="ARBA00022679"/>
    </source>
</evidence>
<name>A0A7W5AXG2_9BACL</name>
<dbReference type="SUPFAM" id="SSF55874">
    <property type="entry name" value="ATPase domain of HSP90 chaperone/DNA topoisomerase II/histidine kinase"/>
    <property type="match status" value="1"/>
</dbReference>
<dbReference type="GO" id="GO:0000160">
    <property type="term" value="P:phosphorelay signal transduction system"/>
    <property type="evidence" value="ECO:0007669"/>
    <property type="project" value="UniProtKB-KW"/>
</dbReference>
<evidence type="ECO:0000256" key="6">
    <source>
        <dbReference type="ARBA" id="ARBA00022840"/>
    </source>
</evidence>
<feature type="transmembrane region" description="Helical" evidence="8">
    <location>
        <begin position="117"/>
        <end position="140"/>
    </location>
</feature>
<protein>
    <recommendedName>
        <fullName evidence="2">histidine kinase</fullName>
        <ecNumber evidence="2">2.7.13.3</ecNumber>
    </recommendedName>
</protein>
<keyword evidence="11" id="KW-1185">Reference proteome</keyword>
<sequence>MNQFKNGRLQIAVIALAAGIGSEIKIYPFTGDSFRIGLGVSVFLLFLLFMRQLNYWWTGIATGLVSILFQGVEWMIRTGSWSVTDALQHNIPAGIYYVVYAYGMMHILRRTEKVHPLLLGGFITIVDFVSNEAELLLRGLFIGAEAFYLEEWFNLLAIAFVRSYFVIGLYSSISFSQIRALHAEQEKRMEQMLHIGSGLYGETFYLKKSMEEIEQITASSFQLYRGLKEADEVGFSRQALGIAQQIHEVKKDSQRILAGLTKLYDSEIAVDMSIQELLSHVAKANQKYGEMLGKTIDIHQQLNVRLVTPYYVPLLTVLNNLTANAVEAIGRSGSVTIHAYESGKMIVFSVVDTGQGIPEADWDIIFEPGYTTKFDEAGMAATGIGLSHVRDIILSFGGRIHVEGGQGGMGSNFILQVPKDALV</sequence>
<dbReference type="Pfam" id="PF02518">
    <property type="entry name" value="HATPase_c"/>
    <property type="match status" value="1"/>
</dbReference>
<feature type="domain" description="Histidine kinase" evidence="9">
    <location>
        <begin position="314"/>
        <end position="421"/>
    </location>
</feature>
<dbReference type="InterPro" id="IPR004358">
    <property type="entry name" value="Sig_transdc_His_kin-like_C"/>
</dbReference>
<feature type="transmembrane region" description="Helical" evidence="8">
    <location>
        <begin position="152"/>
        <end position="170"/>
    </location>
</feature>
<keyword evidence="7" id="KW-0902">Two-component regulatory system</keyword>
<evidence type="ECO:0000259" key="9">
    <source>
        <dbReference type="PROSITE" id="PS50109"/>
    </source>
</evidence>
<dbReference type="PRINTS" id="PR00344">
    <property type="entry name" value="BCTRLSENSOR"/>
</dbReference>
<reference evidence="10 11" key="1">
    <citation type="submission" date="2020-08" db="EMBL/GenBank/DDBJ databases">
        <title>Genomic Encyclopedia of Type Strains, Phase III (KMG-III): the genomes of soil and plant-associated and newly described type strains.</title>
        <authorList>
            <person name="Whitman W."/>
        </authorList>
    </citation>
    <scope>NUCLEOTIDE SEQUENCE [LARGE SCALE GENOMIC DNA]</scope>
    <source>
        <strain evidence="10 11">CECT 5862</strain>
    </source>
</reference>
<dbReference type="PANTHER" id="PTHR43711:SF1">
    <property type="entry name" value="HISTIDINE KINASE 1"/>
    <property type="match status" value="1"/>
</dbReference>
<accession>A0A7W5AXG2</accession>
<dbReference type="AlphaFoldDB" id="A0A7W5AXG2"/>
<dbReference type="RefSeq" id="WP_343060489.1">
    <property type="nucleotide sequence ID" value="NZ_JACHXK010000004.1"/>
</dbReference>
<keyword evidence="3 10" id="KW-0808">Transferase</keyword>
<dbReference type="Gene3D" id="3.30.565.10">
    <property type="entry name" value="Histidine kinase-like ATPase, C-terminal domain"/>
    <property type="match status" value="1"/>
</dbReference>
<evidence type="ECO:0000256" key="5">
    <source>
        <dbReference type="ARBA" id="ARBA00022777"/>
    </source>
</evidence>
<evidence type="ECO:0000256" key="7">
    <source>
        <dbReference type="ARBA" id="ARBA00023012"/>
    </source>
</evidence>
<dbReference type="EC" id="2.7.13.3" evidence="2"/>
<keyword evidence="8" id="KW-0472">Membrane</keyword>
<feature type="transmembrane region" description="Helical" evidence="8">
    <location>
        <begin position="55"/>
        <end position="75"/>
    </location>
</feature>
<evidence type="ECO:0000313" key="11">
    <source>
        <dbReference type="Proteomes" id="UP000570361"/>
    </source>
</evidence>
<comment type="catalytic activity">
    <reaction evidence="1">
        <text>ATP + protein L-histidine = ADP + protein N-phospho-L-histidine.</text>
        <dbReference type="EC" id="2.7.13.3"/>
    </reaction>
</comment>
<dbReference type="SMART" id="SM00387">
    <property type="entry name" value="HATPase_c"/>
    <property type="match status" value="1"/>
</dbReference>